<evidence type="ECO:0000313" key="2">
    <source>
        <dbReference type="EMBL" id="AIY66316.1"/>
    </source>
</evidence>
<keyword evidence="2" id="KW-0808">Transferase</keyword>
<dbReference type="KEGG" id="pseo:OM33_07185"/>
<organism evidence="2 3">
    <name type="scientific">Pseudoalteromonas piratica</name>
    <dbReference type="NCBI Taxonomy" id="1348114"/>
    <lineage>
        <taxon>Bacteria</taxon>
        <taxon>Pseudomonadati</taxon>
        <taxon>Pseudomonadota</taxon>
        <taxon>Gammaproteobacteria</taxon>
        <taxon>Alteromonadales</taxon>
        <taxon>Pseudoalteromonadaceae</taxon>
        <taxon>Pseudoalteromonas</taxon>
    </lineage>
</organism>
<accession>A0A0A7EJS6</accession>
<reference evidence="2 3" key="1">
    <citation type="submission" date="2014-11" db="EMBL/GenBank/DDBJ databases">
        <title>Complete Genome Sequence of Pseudoalteromonas sp. Strain OCN003 Isolated from Kaneohe Bay, Oahu, Hawaii.</title>
        <authorList>
            <person name="Beurmann S."/>
            <person name="Videau P."/>
            <person name="Ushijima B."/>
            <person name="Smith A.M."/>
            <person name="Aeby G.S."/>
            <person name="Callahan S.M."/>
            <person name="Belcaid M."/>
        </authorList>
    </citation>
    <scope>NUCLEOTIDE SEQUENCE [LARGE SCALE GENOMIC DNA]</scope>
    <source>
        <strain evidence="2 3">OCN003</strain>
    </source>
</reference>
<dbReference type="Proteomes" id="UP000030341">
    <property type="component" value="Chromosome 1"/>
</dbReference>
<evidence type="ECO:0000259" key="1">
    <source>
        <dbReference type="Pfam" id="PF13649"/>
    </source>
</evidence>
<dbReference type="CDD" id="cd02440">
    <property type="entry name" value="AdoMet_MTases"/>
    <property type="match status" value="1"/>
</dbReference>
<protein>
    <submittedName>
        <fullName evidence="2">SAM-dependent methyltransferase</fullName>
    </submittedName>
</protein>
<dbReference type="SUPFAM" id="SSF53335">
    <property type="entry name" value="S-adenosyl-L-methionine-dependent methyltransferases"/>
    <property type="match status" value="1"/>
</dbReference>
<keyword evidence="2" id="KW-0489">Methyltransferase</keyword>
<evidence type="ECO:0000313" key="3">
    <source>
        <dbReference type="Proteomes" id="UP000030341"/>
    </source>
</evidence>
<dbReference type="EMBL" id="CP009888">
    <property type="protein sequence ID" value="AIY66316.1"/>
    <property type="molecule type" value="Genomic_DNA"/>
</dbReference>
<proteinExistence type="predicted"/>
<name>A0A0A7EJS6_9GAMM</name>
<dbReference type="HOGENOM" id="CLU_099766_1_0_6"/>
<dbReference type="OrthoDB" id="9800454at2"/>
<gene>
    <name evidence="2" type="ORF">OM33_07185</name>
</gene>
<dbReference type="InterPro" id="IPR041698">
    <property type="entry name" value="Methyltransf_25"/>
</dbReference>
<dbReference type="Gene3D" id="3.40.50.150">
    <property type="entry name" value="Vaccinia Virus protein VP39"/>
    <property type="match status" value="1"/>
</dbReference>
<feature type="domain" description="Methyltransferase" evidence="1">
    <location>
        <begin position="8"/>
        <end position="79"/>
    </location>
</feature>
<dbReference type="GO" id="GO:0032259">
    <property type="term" value="P:methylation"/>
    <property type="evidence" value="ECO:0007669"/>
    <property type="project" value="UniProtKB-KW"/>
</dbReference>
<dbReference type="Pfam" id="PF13649">
    <property type="entry name" value="Methyltransf_25"/>
    <property type="match status" value="1"/>
</dbReference>
<dbReference type="STRING" id="1348114.OM33_07185"/>
<sequence length="171" mass="19901">MIKNSDSVIDLGCGLGDMLSYLREKGFKGRYLGCDFVPEFIDYAKQAYSDDKHAEFVEFDIFKDTLPNDYEHILISGIFNNKMADNFTFLRHTLAMSFRACRHSVIFNALSDFVEFQDPELYYISPLMVFEHCKLHLTPYVLLKHDYVTKQGGFPYEFTMQLSKQADLIDL</sequence>
<dbReference type="eggNOG" id="COG2890">
    <property type="taxonomic scope" value="Bacteria"/>
</dbReference>
<dbReference type="AlphaFoldDB" id="A0A0A7EJS6"/>
<dbReference type="InterPro" id="IPR029063">
    <property type="entry name" value="SAM-dependent_MTases_sf"/>
</dbReference>
<dbReference type="GO" id="GO:0008168">
    <property type="term" value="F:methyltransferase activity"/>
    <property type="evidence" value="ECO:0007669"/>
    <property type="project" value="UniProtKB-KW"/>
</dbReference>
<keyword evidence="3" id="KW-1185">Reference proteome</keyword>